<name>A0A1W6YZU3_9BORD</name>
<sequence length="80" mass="9104">MRYAPPAYLYAAWTRTVMTPDMRETRRLGGCGNRFRRLAALVAALDCRNRLRQSLQATAAVGIPPISRNLLIVFNYLEYA</sequence>
<evidence type="ECO:0000313" key="2">
    <source>
        <dbReference type="Proteomes" id="UP000194139"/>
    </source>
</evidence>
<evidence type="ECO:0000313" key="1">
    <source>
        <dbReference type="EMBL" id="ARP86617.1"/>
    </source>
</evidence>
<organism evidence="1 2">
    <name type="scientific">Bordetella genomosp. 9</name>
    <dbReference type="NCBI Taxonomy" id="1416803"/>
    <lineage>
        <taxon>Bacteria</taxon>
        <taxon>Pseudomonadati</taxon>
        <taxon>Pseudomonadota</taxon>
        <taxon>Betaproteobacteria</taxon>
        <taxon>Burkholderiales</taxon>
        <taxon>Alcaligenaceae</taxon>
        <taxon>Bordetella</taxon>
    </lineage>
</organism>
<protein>
    <submittedName>
        <fullName evidence="1">Uncharacterized protein</fullName>
    </submittedName>
</protein>
<gene>
    <name evidence="1" type="ORF">CAL13_10670</name>
</gene>
<reference evidence="1 2" key="1">
    <citation type="submission" date="2017-05" db="EMBL/GenBank/DDBJ databases">
        <title>Complete and WGS of Bordetella genogroups.</title>
        <authorList>
            <person name="Spilker T."/>
            <person name="LiPuma J."/>
        </authorList>
    </citation>
    <scope>NUCLEOTIDE SEQUENCE [LARGE SCALE GENOMIC DNA]</scope>
    <source>
        <strain evidence="1 2">AU17164</strain>
    </source>
</reference>
<dbReference type="Proteomes" id="UP000194139">
    <property type="component" value="Chromosome"/>
</dbReference>
<dbReference type="AlphaFoldDB" id="A0A1W6YZU3"/>
<dbReference type="EMBL" id="CP021109">
    <property type="protein sequence ID" value="ARP86617.1"/>
    <property type="molecule type" value="Genomic_DNA"/>
</dbReference>
<accession>A0A1W6YZU3</accession>
<proteinExistence type="predicted"/>
<keyword evidence="2" id="KW-1185">Reference proteome</keyword>